<dbReference type="EMBL" id="PVUE01000006">
    <property type="protein sequence ID" value="PRZ42302.1"/>
    <property type="molecule type" value="Genomic_DNA"/>
</dbReference>
<organism evidence="1 2">
    <name type="scientific">Antricoccus suffuscus</name>
    <dbReference type="NCBI Taxonomy" id="1629062"/>
    <lineage>
        <taxon>Bacteria</taxon>
        <taxon>Bacillati</taxon>
        <taxon>Actinomycetota</taxon>
        <taxon>Actinomycetes</taxon>
        <taxon>Geodermatophilales</taxon>
        <taxon>Antricoccaceae</taxon>
        <taxon>Antricoccus</taxon>
    </lineage>
</organism>
<accession>A0A2T1A124</accession>
<protein>
    <submittedName>
        <fullName evidence="1">Uncharacterized protein</fullName>
    </submittedName>
</protein>
<comment type="caution">
    <text evidence="1">The sequence shown here is derived from an EMBL/GenBank/DDBJ whole genome shotgun (WGS) entry which is preliminary data.</text>
</comment>
<dbReference type="AlphaFoldDB" id="A0A2T1A124"/>
<proteinExistence type="predicted"/>
<keyword evidence="2" id="KW-1185">Reference proteome</keyword>
<evidence type="ECO:0000313" key="2">
    <source>
        <dbReference type="Proteomes" id="UP000237752"/>
    </source>
</evidence>
<reference evidence="1 2" key="1">
    <citation type="submission" date="2018-03" db="EMBL/GenBank/DDBJ databases">
        <title>Genomic Encyclopedia of Archaeal and Bacterial Type Strains, Phase II (KMG-II): from individual species to whole genera.</title>
        <authorList>
            <person name="Goeker M."/>
        </authorList>
    </citation>
    <scope>NUCLEOTIDE SEQUENCE [LARGE SCALE GENOMIC DNA]</scope>
    <source>
        <strain evidence="1 2">DSM 100065</strain>
    </source>
</reference>
<gene>
    <name evidence="1" type="ORF">CLV47_106174</name>
</gene>
<sequence>MQIAVESPDPAAKQAIVAIRTADCGLLADILTTRPDLASARVSGIGDERCCTSRPMIPCRKPFQISKGRNHRAASCHVYQSRRGPRRVPVTSSTPPSRIAAIAAIPRLLSGDPVLARARAVVEAVAPEGVGFVADESVAPGGVPLVGGATGCAWTVTVKVPVARFPGSLCTAARALITPTVAVRSEAVQVTVVVPIANTEPDGGMQLTGTSPLTRSVAVASNVTTAPLASLAVTVMSFGRCNAGAVESATVTENVPVAVFPAASVAIHDTVVVPRANVDPEVGVQTTTGLGSTSSVAVTANVTGAPSAPVASATMSVGNCRTGAVESVTVTENVPVPVFPAASVAVHDTVVVPRANVDPEVGVQTTTGLGSTSSVAVTANVTGAPSAPVASATMSVGNCRTGAVISATVTKKAPVATFPALSVAVQDTTVVPTAKTDPDGGAQSTTGLGSTSSVAVAVKVTGAPSAPVAAAVMSIGSCNTGAVESVTVTEKAPVAAFPALSVAVHDTVVVPIGKADPDGGAQLGTTTPSTASFAVAPNVTPAPFASVAITVMSLGKLSIGAVISATVTENVPVPVFPAVSVAVQDTTVVPTAKTDPDGGAQSTTGLGSTSSVAVAVKVTGAPSAPIAATVMSIGSCNTGAVESVTVTENVPVPTFPAASVAVHDTGVVPIGNVDPDAGEQVTGTSPLTRSVAVALKVTTAPDADVADILISAGRARLGGVESTTVTEKLSFAEFPAASLAVHDTVVVPRANVDPEVGAQATTGLGSTSSVAVAVKVTGAPSAPVASTTTSAGNCNTGGVVSTIVTVTAKVPDAKFPAASVAVHDTGVVPIGNVDPDAGEQLGTTTPSTASFAVALNDTTAPDTDVAGTLIFAGKLRIGAVVSATVTKKLPVCVLLAASVAVHDTVVVPTGNVDPDAGEQVGTTTPSTASFAVALNDTTAPDTDVAGTVIFAGRLRVGGVVSDWPPGVWSPTKVTPVVEESKVSEYVPVWPAVAEETTTYQYVS</sequence>
<dbReference type="Proteomes" id="UP000237752">
    <property type="component" value="Unassembled WGS sequence"/>
</dbReference>
<evidence type="ECO:0000313" key="1">
    <source>
        <dbReference type="EMBL" id="PRZ42302.1"/>
    </source>
</evidence>
<name>A0A2T1A124_9ACTN</name>